<protein>
    <submittedName>
        <fullName evidence="2">Uncharacterized protein</fullName>
    </submittedName>
</protein>
<feature type="region of interest" description="Disordered" evidence="1">
    <location>
        <begin position="1"/>
        <end position="24"/>
    </location>
</feature>
<dbReference type="AlphaFoldDB" id="A0A7S0SJT5"/>
<evidence type="ECO:0000256" key="1">
    <source>
        <dbReference type="SAM" id="MobiDB-lite"/>
    </source>
</evidence>
<feature type="compositionally biased region" description="Gly residues" evidence="1">
    <location>
        <begin position="165"/>
        <end position="194"/>
    </location>
</feature>
<dbReference type="EMBL" id="HBFC01019123">
    <property type="protein sequence ID" value="CAD8708707.1"/>
    <property type="molecule type" value="Transcribed_RNA"/>
</dbReference>
<accession>A0A7S0SJT5</accession>
<organism evidence="2">
    <name type="scientific">Mantoniella antarctica</name>
    <dbReference type="NCBI Taxonomy" id="81844"/>
    <lineage>
        <taxon>Eukaryota</taxon>
        <taxon>Viridiplantae</taxon>
        <taxon>Chlorophyta</taxon>
        <taxon>Mamiellophyceae</taxon>
        <taxon>Mamiellales</taxon>
        <taxon>Mamiellaceae</taxon>
        <taxon>Mantoniella</taxon>
    </lineage>
</organism>
<feature type="region of interest" description="Disordered" evidence="1">
    <location>
        <begin position="154"/>
        <end position="243"/>
    </location>
</feature>
<proteinExistence type="predicted"/>
<name>A0A7S0SJT5_9CHLO</name>
<reference evidence="2" key="1">
    <citation type="submission" date="2021-01" db="EMBL/GenBank/DDBJ databases">
        <authorList>
            <person name="Corre E."/>
            <person name="Pelletier E."/>
            <person name="Niang G."/>
            <person name="Scheremetjew M."/>
            <person name="Finn R."/>
            <person name="Kale V."/>
            <person name="Holt S."/>
            <person name="Cochrane G."/>
            <person name="Meng A."/>
            <person name="Brown T."/>
            <person name="Cohen L."/>
        </authorList>
    </citation>
    <scope>NUCLEOTIDE SEQUENCE</scope>
    <source>
        <strain evidence="2">SL-175</strain>
    </source>
</reference>
<gene>
    <name evidence="2" type="ORF">MANT1106_LOCUS11390</name>
</gene>
<evidence type="ECO:0000313" key="2">
    <source>
        <dbReference type="EMBL" id="CAD8708707.1"/>
    </source>
</evidence>
<sequence length="243" mass="24025">MLPPDLSSEIPRIHGSKRERAPSNPFFGTSFGVAGSFGSVFGQDYLSSTPDTSGMFPMGSSPMNGMGSLNGMGSMNPDDMGSLGNMGLSPETRPMGGAAKMAEMAKHNRLNPGIFGSLGARQDEFQVGSLGAMGGLDDALPLVGSMELGSPLENFGDMMSSLPRGAGGGSMGGGSRGASGSGGGSGPGGAGGSGTQLPLASELNKGRNNSNGLFGNSRPGAGGAEMDPGLAATDALSARVTRG</sequence>